<dbReference type="Gene3D" id="1.20.1560.10">
    <property type="entry name" value="ABC transporter type 1, transmembrane domain"/>
    <property type="match status" value="1"/>
</dbReference>
<evidence type="ECO:0000256" key="5">
    <source>
        <dbReference type="SAM" id="MobiDB-lite"/>
    </source>
</evidence>
<evidence type="ECO:0000256" key="4">
    <source>
        <dbReference type="ARBA" id="ARBA00023136"/>
    </source>
</evidence>
<dbReference type="InterPro" id="IPR003439">
    <property type="entry name" value="ABC_transporter-like_ATP-bd"/>
</dbReference>
<evidence type="ECO:0000256" key="2">
    <source>
        <dbReference type="ARBA" id="ARBA00022692"/>
    </source>
</evidence>
<protein>
    <submittedName>
        <fullName evidence="9">ABC transporter ATP-binding protein/permease</fullName>
    </submittedName>
</protein>
<evidence type="ECO:0000259" key="8">
    <source>
        <dbReference type="PROSITE" id="PS50929"/>
    </source>
</evidence>
<feature type="compositionally biased region" description="Acidic residues" evidence="5">
    <location>
        <begin position="595"/>
        <end position="608"/>
    </location>
</feature>
<dbReference type="RefSeq" id="WP_214349409.1">
    <property type="nucleotide sequence ID" value="NZ_JAHBOH010000001.1"/>
</dbReference>
<reference evidence="9 10" key="1">
    <citation type="submission" date="2021-05" db="EMBL/GenBank/DDBJ databases">
        <title>Description of Cellulomonas sp. DKR-3 sp. nov.</title>
        <authorList>
            <person name="Dahal R.H."/>
            <person name="Chaudhary D.K."/>
        </authorList>
    </citation>
    <scope>NUCLEOTIDE SEQUENCE [LARGE SCALE GENOMIC DNA]</scope>
    <source>
        <strain evidence="9 10">DKR-3</strain>
    </source>
</reference>
<dbReference type="PANTHER" id="PTHR43394">
    <property type="entry name" value="ATP-DEPENDENT PERMEASE MDL1, MITOCHONDRIAL"/>
    <property type="match status" value="1"/>
</dbReference>
<comment type="subcellular location">
    <subcellularLocation>
        <location evidence="1">Cell membrane</location>
        <topology evidence="1">Multi-pass membrane protein</topology>
    </subcellularLocation>
</comment>
<feature type="transmembrane region" description="Helical" evidence="6">
    <location>
        <begin position="29"/>
        <end position="49"/>
    </location>
</feature>
<keyword evidence="4 6" id="KW-0472">Membrane</keyword>
<keyword evidence="3 6" id="KW-1133">Transmembrane helix</keyword>
<feature type="domain" description="ABC transporter" evidence="7">
    <location>
        <begin position="326"/>
        <end position="569"/>
    </location>
</feature>
<dbReference type="InterPro" id="IPR017871">
    <property type="entry name" value="ABC_transporter-like_CS"/>
</dbReference>
<dbReference type="InterPro" id="IPR027417">
    <property type="entry name" value="P-loop_NTPase"/>
</dbReference>
<feature type="transmembrane region" description="Helical" evidence="6">
    <location>
        <begin position="69"/>
        <end position="90"/>
    </location>
</feature>
<dbReference type="InterPro" id="IPR039421">
    <property type="entry name" value="Type_1_exporter"/>
</dbReference>
<feature type="region of interest" description="Disordered" evidence="5">
    <location>
        <begin position="573"/>
        <end position="624"/>
    </location>
</feature>
<dbReference type="PROSITE" id="PS50893">
    <property type="entry name" value="ABC_TRANSPORTER_2"/>
    <property type="match status" value="1"/>
</dbReference>
<keyword evidence="9" id="KW-0067">ATP-binding</keyword>
<organism evidence="9 10">
    <name type="scientific">Cellulomonas fulva</name>
    <dbReference type="NCBI Taxonomy" id="2835530"/>
    <lineage>
        <taxon>Bacteria</taxon>
        <taxon>Bacillati</taxon>
        <taxon>Actinomycetota</taxon>
        <taxon>Actinomycetes</taxon>
        <taxon>Micrococcales</taxon>
        <taxon>Cellulomonadaceae</taxon>
        <taxon>Cellulomonas</taxon>
    </lineage>
</organism>
<keyword evidence="2 6" id="KW-0812">Transmembrane</keyword>
<dbReference type="Proteomes" id="UP000722125">
    <property type="component" value="Unassembled WGS sequence"/>
</dbReference>
<evidence type="ECO:0000256" key="6">
    <source>
        <dbReference type="SAM" id="Phobius"/>
    </source>
</evidence>
<feature type="domain" description="ABC transmembrane type-1" evidence="8">
    <location>
        <begin position="34"/>
        <end position="314"/>
    </location>
</feature>
<gene>
    <name evidence="9" type="ORF">KIN34_08880</name>
</gene>
<dbReference type="PROSITE" id="PS50929">
    <property type="entry name" value="ABC_TM1F"/>
    <property type="match status" value="1"/>
</dbReference>
<dbReference type="Gene3D" id="3.40.50.300">
    <property type="entry name" value="P-loop containing nucleotide triphosphate hydrolases"/>
    <property type="match status" value="1"/>
</dbReference>
<evidence type="ECO:0000256" key="3">
    <source>
        <dbReference type="ARBA" id="ARBA00022989"/>
    </source>
</evidence>
<dbReference type="EMBL" id="JAHBOH010000001">
    <property type="protein sequence ID" value="MBT0994399.1"/>
    <property type="molecule type" value="Genomic_DNA"/>
</dbReference>
<name>A0ABS5TZ24_9CELL</name>
<dbReference type="Pfam" id="PF00664">
    <property type="entry name" value="ABC_membrane"/>
    <property type="match status" value="1"/>
</dbReference>
<evidence type="ECO:0000313" key="10">
    <source>
        <dbReference type="Proteomes" id="UP000722125"/>
    </source>
</evidence>
<dbReference type="PROSITE" id="PS00211">
    <property type="entry name" value="ABC_TRANSPORTER_1"/>
    <property type="match status" value="1"/>
</dbReference>
<dbReference type="InterPro" id="IPR011527">
    <property type="entry name" value="ABC1_TM_dom"/>
</dbReference>
<dbReference type="InterPro" id="IPR036640">
    <property type="entry name" value="ABC1_TM_sf"/>
</dbReference>
<sequence length="624" mass="65515">MRSLPLTDPGTPPLTGPVAYLLWQARQQWGILTVAVLLGILMFSCQAALPYLTGYAIDSGLAQGFGPDLWRAAGALLALGLLSAAAGAIGHRYDVENWLRASFAASQLVGRRVARSGHTITAELPTGEVVSAVANDALRIGEIFHTVARFVGSIVAYGIAAYVMLRTSVSLGLIVVLGLPTVAVCIGALVKPLQRRQVAQREASGRLTTLGSDTVSGLRVLRGIGGEGVFTARYREQSQLVRGKGVAVAVTQSWLDALQVLLPGGFVVVLIWYGAHLAVAGEITPGQLVQTYGFAAFLSWPVQQMTMMVQSATRAHVGAGKVLNVLRVVPATGARPATQPTPPAGVPLVDESTGTVVAPGQVTALVCVDPDASAAVATRMARFDDEAETGTPVRLGGVLLADLDKQAVRERIVLAEATSHLFSGPLAGELDVHGPGDTERLLHAIALADAQDVLDSVPDGLAGELPEKGRSLSGGQRQRVALARALLLDPEILLLVEPTSAVDAHTEARIAARLTDARRGRATLVVTASPLVLDHVDDVQLLVDGTVVARGTHAELMARQDAEGAAYRRVVERDLTDETPPDGVPRVPAPHEAGTDDDPIADEAFDELLQERATSTPENRGGRS</sequence>
<comment type="caution">
    <text evidence="9">The sequence shown here is derived from an EMBL/GenBank/DDBJ whole genome shotgun (WGS) entry which is preliminary data.</text>
</comment>
<evidence type="ECO:0000313" key="9">
    <source>
        <dbReference type="EMBL" id="MBT0994399.1"/>
    </source>
</evidence>
<dbReference type="Pfam" id="PF00005">
    <property type="entry name" value="ABC_tran"/>
    <property type="match status" value="1"/>
</dbReference>
<evidence type="ECO:0000259" key="7">
    <source>
        <dbReference type="PROSITE" id="PS50893"/>
    </source>
</evidence>
<proteinExistence type="predicted"/>
<keyword evidence="9" id="KW-0547">Nucleotide-binding</keyword>
<dbReference type="PANTHER" id="PTHR43394:SF1">
    <property type="entry name" value="ATP-BINDING CASSETTE SUB-FAMILY B MEMBER 10, MITOCHONDRIAL"/>
    <property type="match status" value="1"/>
</dbReference>
<evidence type="ECO:0000256" key="1">
    <source>
        <dbReference type="ARBA" id="ARBA00004651"/>
    </source>
</evidence>
<keyword evidence="10" id="KW-1185">Reference proteome</keyword>
<dbReference type="GO" id="GO:0005524">
    <property type="term" value="F:ATP binding"/>
    <property type="evidence" value="ECO:0007669"/>
    <property type="project" value="UniProtKB-KW"/>
</dbReference>
<dbReference type="CDD" id="cd07346">
    <property type="entry name" value="ABC_6TM_exporters"/>
    <property type="match status" value="1"/>
</dbReference>
<dbReference type="SUPFAM" id="SSF52540">
    <property type="entry name" value="P-loop containing nucleoside triphosphate hydrolases"/>
    <property type="match status" value="1"/>
</dbReference>
<dbReference type="SUPFAM" id="SSF90123">
    <property type="entry name" value="ABC transporter transmembrane region"/>
    <property type="match status" value="1"/>
</dbReference>
<feature type="transmembrane region" description="Helical" evidence="6">
    <location>
        <begin position="171"/>
        <end position="190"/>
    </location>
</feature>
<accession>A0ABS5TZ24</accession>
<feature type="transmembrane region" description="Helical" evidence="6">
    <location>
        <begin position="147"/>
        <end position="165"/>
    </location>
</feature>